<gene>
    <name evidence="1" type="ORF">EYF80_062589</name>
</gene>
<reference evidence="1 2" key="1">
    <citation type="submission" date="2019-03" db="EMBL/GenBank/DDBJ databases">
        <title>First draft genome of Liparis tanakae, snailfish: a comprehensive survey of snailfish specific genes.</title>
        <authorList>
            <person name="Kim W."/>
            <person name="Song I."/>
            <person name="Jeong J.-H."/>
            <person name="Kim D."/>
            <person name="Kim S."/>
            <person name="Ryu S."/>
            <person name="Song J.Y."/>
            <person name="Lee S.K."/>
        </authorList>
    </citation>
    <scope>NUCLEOTIDE SEQUENCE [LARGE SCALE GENOMIC DNA]</scope>
    <source>
        <tissue evidence="1">Muscle</tissue>
    </source>
</reference>
<dbReference type="AlphaFoldDB" id="A0A4Z2EEF2"/>
<proteinExistence type="predicted"/>
<sequence length="93" mass="9974">MSPLSPPRGGTRTPSLFPYFLVLQFVSCDIGGFSEHERVLVPYVLVPYVLVGATGRLLGTSGCLQSDGLGPEGEQLAPPQHKVVVFLTLCFVL</sequence>
<dbReference type="EMBL" id="SRLO01008599">
    <property type="protein sequence ID" value="TNN27267.1"/>
    <property type="molecule type" value="Genomic_DNA"/>
</dbReference>
<accession>A0A4Z2EEF2</accession>
<comment type="caution">
    <text evidence="1">The sequence shown here is derived from an EMBL/GenBank/DDBJ whole genome shotgun (WGS) entry which is preliminary data.</text>
</comment>
<keyword evidence="2" id="KW-1185">Reference proteome</keyword>
<dbReference type="Proteomes" id="UP000314294">
    <property type="component" value="Unassembled WGS sequence"/>
</dbReference>
<protein>
    <submittedName>
        <fullName evidence="1">Uncharacterized protein</fullName>
    </submittedName>
</protein>
<evidence type="ECO:0000313" key="2">
    <source>
        <dbReference type="Proteomes" id="UP000314294"/>
    </source>
</evidence>
<organism evidence="1 2">
    <name type="scientific">Liparis tanakae</name>
    <name type="common">Tanaka's snailfish</name>
    <dbReference type="NCBI Taxonomy" id="230148"/>
    <lineage>
        <taxon>Eukaryota</taxon>
        <taxon>Metazoa</taxon>
        <taxon>Chordata</taxon>
        <taxon>Craniata</taxon>
        <taxon>Vertebrata</taxon>
        <taxon>Euteleostomi</taxon>
        <taxon>Actinopterygii</taxon>
        <taxon>Neopterygii</taxon>
        <taxon>Teleostei</taxon>
        <taxon>Neoteleostei</taxon>
        <taxon>Acanthomorphata</taxon>
        <taxon>Eupercaria</taxon>
        <taxon>Perciformes</taxon>
        <taxon>Cottioidei</taxon>
        <taxon>Cottales</taxon>
        <taxon>Liparidae</taxon>
        <taxon>Liparis</taxon>
    </lineage>
</organism>
<evidence type="ECO:0000313" key="1">
    <source>
        <dbReference type="EMBL" id="TNN27267.1"/>
    </source>
</evidence>
<name>A0A4Z2EEF2_9TELE</name>